<dbReference type="GO" id="GO:0016671">
    <property type="term" value="F:oxidoreductase activity, acting on a sulfur group of donors, disulfide as acceptor"/>
    <property type="evidence" value="ECO:0007669"/>
    <property type="project" value="InterPro"/>
</dbReference>
<name>A0AAW1PQG3_9CHLO</name>
<dbReference type="EMBL" id="JALJOR010000010">
    <property type="protein sequence ID" value="KAK9810349.1"/>
    <property type="molecule type" value="Genomic_DNA"/>
</dbReference>
<evidence type="ECO:0000313" key="2">
    <source>
        <dbReference type="EMBL" id="KAK9810349.1"/>
    </source>
</evidence>
<evidence type="ECO:0000313" key="3">
    <source>
        <dbReference type="Proteomes" id="UP001489004"/>
    </source>
</evidence>
<gene>
    <name evidence="2" type="ORF">WJX72_009187</name>
</gene>
<dbReference type="SUPFAM" id="SSF52833">
    <property type="entry name" value="Thioredoxin-like"/>
    <property type="match status" value="2"/>
</dbReference>
<reference evidence="2 3" key="1">
    <citation type="journal article" date="2024" name="Nat. Commun.">
        <title>Phylogenomics reveals the evolutionary origins of lichenization in chlorophyte algae.</title>
        <authorList>
            <person name="Puginier C."/>
            <person name="Libourel C."/>
            <person name="Otte J."/>
            <person name="Skaloud P."/>
            <person name="Haon M."/>
            <person name="Grisel S."/>
            <person name="Petersen M."/>
            <person name="Berrin J.G."/>
            <person name="Delaux P.M."/>
            <person name="Dal Grande F."/>
            <person name="Keller J."/>
        </authorList>
    </citation>
    <scope>NUCLEOTIDE SEQUENCE [LARGE SCALE GENOMIC DNA]</scope>
    <source>
        <strain evidence="2 3">SAG 2043</strain>
    </source>
</reference>
<comment type="caution">
    <text evidence="2">The sequence shown here is derived from an EMBL/GenBank/DDBJ whole genome shotgun (WGS) entry which is preliminary data.</text>
</comment>
<sequence>MACKCSSRSGLGHAVCTSAQPRRTAHRGKFNRRQGGCGLLQQSRLQRQTRLQASSTERGTVKVEETPEDAYQRRLRESQRVEERVDVIFSQEDWDRELDKAGSRLVVLEVESSEICQSGLKEEAELHWKADKAASLEPCSRLKHVLQRTARDCPDVTFLTLEADTPEGQALCDQLGVEVLPTLQFWKDKQKLWEHRGVLQLEQGIGEGVLYYGDSAANGVKASTYVPDLASREQFDKFLQQQDDKVLTVINVVLTSATPCIRVFAAVLALAKNFVGYAAFGRLIGDGSDETRQLLQELNIKEVPTFIFYRGGKEVGRHVGSSRGDLIGKILQQQQALGIAPPVPQQPGRPRKAAVSQQR</sequence>
<dbReference type="CDD" id="cd02947">
    <property type="entry name" value="TRX_family"/>
    <property type="match status" value="1"/>
</dbReference>
<dbReference type="InterPro" id="IPR044192">
    <property type="entry name" value="CDSP32"/>
</dbReference>
<dbReference type="AlphaFoldDB" id="A0AAW1PQG3"/>
<dbReference type="PANTHER" id="PTHR47578:SF1">
    <property type="entry name" value="THIOREDOXIN-LIKE PROTEIN CDSP32, CHLOROPLASTIC"/>
    <property type="match status" value="1"/>
</dbReference>
<keyword evidence="3" id="KW-1185">Reference proteome</keyword>
<organism evidence="2 3">
    <name type="scientific">[Myrmecia] bisecta</name>
    <dbReference type="NCBI Taxonomy" id="41462"/>
    <lineage>
        <taxon>Eukaryota</taxon>
        <taxon>Viridiplantae</taxon>
        <taxon>Chlorophyta</taxon>
        <taxon>core chlorophytes</taxon>
        <taxon>Trebouxiophyceae</taxon>
        <taxon>Trebouxiales</taxon>
        <taxon>Trebouxiaceae</taxon>
        <taxon>Myrmecia</taxon>
    </lineage>
</organism>
<dbReference type="PANTHER" id="PTHR47578">
    <property type="entry name" value="THIOREDOXIN-LIKE PROTEIN CDSP32, CHLOROPLASTIC"/>
    <property type="match status" value="1"/>
</dbReference>
<protein>
    <recommendedName>
        <fullName evidence="4">Thioredoxin domain-containing protein</fullName>
    </recommendedName>
</protein>
<evidence type="ECO:0008006" key="4">
    <source>
        <dbReference type="Google" id="ProtNLM"/>
    </source>
</evidence>
<accession>A0AAW1PQG3</accession>
<evidence type="ECO:0000256" key="1">
    <source>
        <dbReference type="SAM" id="MobiDB-lite"/>
    </source>
</evidence>
<dbReference type="Proteomes" id="UP001489004">
    <property type="component" value="Unassembled WGS sequence"/>
</dbReference>
<proteinExistence type="predicted"/>
<dbReference type="InterPro" id="IPR036249">
    <property type="entry name" value="Thioredoxin-like_sf"/>
</dbReference>
<feature type="region of interest" description="Disordered" evidence="1">
    <location>
        <begin position="340"/>
        <end position="359"/>
    </location>
</feature>
<dbReference type="Gene3D" id="3.40.30.10">
    <property type="entry name" value="Glutaredoxin"/>
    <property type="match status" value="2"/>
</dbReference>